<evidence type="ECO:0000256" key="1">
    <source>
        <dbReference type="SAM" id="Coils"/>
    </source>
</evidence>
<protein>
    <submittedName>
        <fullName evidence="4">Fimbrial assembly family protein</fullName>
    </submittedName>
</protein>
<evidence type="ECO:0000313" key="5">
    <source>
        <dbReference type="Proteomes" id="UP000009229"/>
    </source>
</evidence>
<keyword evidence="3" id="KW-1133">Transmembrane helix</keyword>
<evidence type="ECO:0000256" key="2">
    <source>
        <dbReference type="SAM" id="MobiDB-lite"/>
    </source>
</evidence>
<dbReference type="Proteomes" id="UP000009229">
    <property type="component" value="Chromosome"/>
</dbReference>
<reference evidence="5" key="1">
    <citation type="submission" date="2011-05" db="EMBL/GenBank/DDBJ databases">
        <title>Complete sequence of Desulfotomaculum kuznetsovii DSM 6115.</title>
        <authorList>
            <person name="Lucas S."/>
            <person name="Han J."/>
            <person name="Lapidus A."/>
            <person name="Cheng J.-F."/>
            <person name="Goodwin L."/>
            <person name="Pitluck S."/>
            <person name="Peters L."/>
            <person name="Mikhailova N."/>
            <person name="Lu M."/>
            <person name="Saunders E."/>
            <person name="Han C."/>
            <person name="Tapia R."/>
            <person name="Land M."/>
            <person name="Hauser L."/>
            <person name="Kyrpides N."/>
            <person name="Ivanova N."/>
            <person name="Pagani I."/>
            <person name="Nazina T."/>
            <person name="Ivanova A."/>
            <person name="Parshina S."/>
            <person name="Kuever J."/>
            <person name="Muyzer G."/>
            <person name="Plugge C."/>
            <person name="Stams A."/>
            <person name="Woyke T."/>
        </authorList>
    </citation>
    <scope>NUCLEOTIDE SEQUENCE [LARGE SCALE GENOMIC DNA]</scope>
    <source>
        <strain evidence="5">DSM 6115 / VKM B-1805 / 17</strain>
    </source>
</reference>
<dbReference type="KEGG" id="dku:Desku_1975"/>
<dbReference type="EMBL" id="CP002770">
    <property type="protein sequence ID" value="AEG15534.1"/>
    <property type="molecule type" value="Genomic_DNA"/>
</dbReference>
<proteinExistence type="predicted"/>
<accession>A0AAU8PWI9</accession>
<keyword evidence="3" id="KW-0472">Membrane</keyword>
<feature type="region of interest" description="Disordered" evidence="2">
    <location>
        <begin position="124"/>
        <end position="158"/>
    </location>
</feature>
<dbReference type="Pfam" id="PF05137">
    <property type="entry name" value="PilN"/>
    <property type="match status" value="1"/>
</dbReference>
<dbReference type="PANTHER" id="PTHR40278">
    <property type="entry name" value="DNA UTILIZATION PROTEIN HOFN"/>
    <property type="match status" value="1"/>
</dbReference>
<keyword evidence="3" id="KW-0812">Transmembrane</keyword>
<keyword evidence="5" id="KW-1185">Reference proteome</keyword>
<organism evidence="4 5">
    <name type="scientific">Desulfofundulus kuznetsovii (strain DSM 6115 / VKM B-1805 / 17)</name>
    <name type="common">Desulfotomaculum kuznetsovii</name>
    <dbReference type="NCBI Taxonomy" id="760568"/>
    <lineage>
        <taxon>Bacteria</taxon>
        <taxon>Bacillati</taxon>
        <taxon>Bacillota</taxon>
        <taxon>Clostridia</taxon>
        <taxon>Eubacteriales</taxon>
        <taxon>Peptococcaceae</taxon>
        <taxon>Desulfofundulus</taxon>
    </lineage>
</organism>
<dbReference type="InterPro" id="IPR007813">
    <property type="entry name" value="PilN"/>
</dbReference>
<dbReference type="AlphaFoldDB" id="A0AAU8PWI9"/>
<name>A0AAU8PWI9_DESK7</name>
<gene>
    <name evidence="4" type="ordered locus">Desku_1975</name>
</gene>
<evidence type="ECO:0000313" key="4">
    <source>
        <dbReference type="EMBL" id="AEG15534.1"/>
    </source>
</evidence>
<evidence type="ECO:0000256" key="3">
    <source>
        <dbReference type="SAM" id="Phobius"/>
    </source>
</evidence>
<feature type="transmembrane region" description="Helical" evidence="3">
    <location>
        <begin position="22"/>
        <end position="48"/>
    </location>
</feature>
<feature type="compositionally biased region" description="Low complexity" evidence="2">
    <location>
        <begin position="132"/>
        <end position="141"/>
    </location>
</feature>
<feature type="coiled-coil region" evidence="1">
    <location>
        <begin position="53"/>
        <end position="90"/>
    </location>
</feature>
<dbReference type="RefSeq" id="WP_013823048.1">
    <property type="nucleotide sequence ID" value="NC_015573.1"/>
</dbReference>
<dbReference type="InterPro" id="IPR052534">
    <property type="entry name" value="Extracell_DNA_Util/SecSys_Comp"/>
</dbReference>
<keyword evidence="1" id="KW-0175">Coiled coil</keyword>
<dbReference type="PANTHER" id="PTHR40278:SF1">
    <property type="entry name" value="DNA UTILIZATION PROTEIN HOFN"/>
    <property type="match status" value="1"/>
</dbReference>
<sequence>MYRVNLLPPKLQRESTIDVRRLLILAGATTLIGGFLGACVFFPLNFLLMKNELAFTRQQIADLESVVARVEAMKKERQDLEGAIKEYSATLKERKTWSEIISRLGSITPVDLWLTGLEISNQQSQEGKNEGEAAASKSAGSQPSKDREGGGPPAKPNVMVFKGVSRTLSSVGVFEHNLYQLGYFERVELKKISAGKDGFAFEVTGYLKEEKGR</sequence>